<name>A0A0F9V2P5_9ZZZZ</name>
<proteinExistence type="predicted"/>
<comment type="caution">
    <text evidence="1">The sequence shown here is derived from an EMBL/GenBank/DDBJ whole genome shotgun (WGS) entry which is preliminary data.</text>
</comment>
<reference evidence="1" key="1">
    <citation type="journal article" date="2015" name="Nature">
        <title>Complex archaea that bridge the gap between prokaryotes and eukaryotes.</title>
        <authorList>
            <person name="Spang A."/>
            <person name="Saw J.H."/>
            <person name="Jorgensen S.L."/>
            <person name="Zaremba-Niedzwiedzka K."/>
            <person name="Martijn J."/>
            <person name="Lind A.E."/>
            <person name="van Eijk R."/>
            <person name="Schleper C."/>
            <person name="Guy L."/>
            <person name="Ettema T.J."/>
        </authorList>
    </citation>
    <scope>NUCLEOTIDE SEQUENCE</scope>
</reference>
<protein>
    <submittedName>
        <fullName evidence="1">Uncharacterized protein</fullName>
    </submittedName>
</protein>
<gene>
    <name evidence="1" type="ORF">LCGC14_0534540</name>
</gene>
<sequence length="97" mass="11070">MVSLSTLLRKRKMRIQFERKGLLPKKERLRGTRDLISGPIEGQVSLFGKKRSLRSLRRSTFSGIIEEILPIQKGKKRKGGRVFGRIKDKGLAEGGFF</sequence>
<accession>A0A0F9V2P5</accession>
<dbReference type="EMBL" id="LAZR01000703">
    <property type="protein sequence ID" value="KKN60163.1"/>
    <property type="molecule type" value="Genomic_DNA"/>
</dbReference>
<organism evidence="1">
    <name type="scientific">marine sediment metagenome</name>
    <dbReference type="NCBI Taxonomy" id="412755"/>
    <lineage>
        <taxon>unclassified sequences</taxon>
        <taxon>metagenomes</taxon>
        <taxon>ecological metagenomes</taxon>
    </lineage>
</organism>
<evidence type="ECO:0000313" key="1">
    <source>
        <dbReference type="EMBL" id="KKN60163.1"/>
    </source>
</evidence>
<dbReference type="AlphaFoldDB" id="A0A0F9V2P5"/>